<dbReference type="eggNOG" id="KOG1543">
    <property type="taxonomic scope" value="Eukaryota"/>
</dbReference>
<dbReference type="AlphaFoldDB" id="D7L3U5"/>
<name>D7L3U5_ARALL</name>
<dbReference type="OrthoDB" id="1064180at2759"/>
<protein>
    <submittedName>
        <fullName evidence="2">Predicted protein</fullName>
    </submittedName>
</protein>
<dbReference type="Gramene" id="Al_scaffold_0003_515">
    <property type="protein sequence ID" value="Al_scaffold_0003_515"/>
    <property type="gene ID" value="Al_scaffold_0003_515"/>
</dbReference>
<reference evidence="3" key="1">
    <citation type="journal article" date="2011" name="Nat. Genet.">
        <title>The Arabidopsis lyrata genome sequence and the basis of rapid genome size change.</title>
        <authorList>
            <person name="Hu T.T."/>
            <person name="Pattyn P."/>
            <person name="Bakker E.G."/>
            <person name="Cao J."/>
            <person name="Cheng J.-F."/>
            <person name="Clark R.M."/>
            <person name="Fahlgren N."/>
            <person name="Fawcett J.A."/>
            <person name="Grimwood J."/>
            <person name="Gundlach H."/>
            <person name="Haberer G."/>
            <person name="Hollister J.D."/>
            <person name="Ossowski S."/>
            <person name="Ottilar R.P."/>
            <person name="Salamov A.A."/>
            <person name="Schneeberger K."/>
            <person name="Spannagl M."/>
            <person name="Wang X."/>
            <person name="Yang L."/>
            <person name="Nasrallah M.E."/>
            <person name="Bergelson J."/>
            <person name="Carrington J.C."/>
            <person name="Gaut B.S."/>
            <person name="Schmutz J."/>
            <person name="Mayer K.F.X."/>
            <person name="Van de Peer Y."/>
            <person name="Grigoriev I.V."/>
            <person name="Nordborg M."/>
            <person name="Weigel D."/>
            <person name="Guo Y.-L."/>
        </authorList>
    </citation>
    <scope>NUCLEOTIDE SEQUENCE [LARGE SCALE GENOMIC DNA]</scope>
    <source>
        <strain evidence="3">cv. MN47</strain>
    </source>
</reference>
<dbReference type="Proteomes" id="UP000008694">
    <property type="component" value="Unassembled WGS sequence"/>
</dbReference>
<dbReference type="EMBL" id="GL348715">
    <property type="protein sequence ID" value="EFH58674.1"/>
    <property type="molecule type" value="Genomic_DNA"/>
</dbReference>
<dbReference type="STRING" id="81972.D7L3U5"/>
<evidence type="ECO:0000313" key="3">
    <source>
        <dbReference type="Proteomes" id="UP000008694"/>
    </source>
</evidence>
<evidence type="ECO:0000259" key="1">
    <source>
        <dbReference type="Pfam" id="PF00112"/>
    </source>
</evidence>
<dbReference type="GO" id="GO:0008234">
    <property type="term" value="F:cysteine-type peptidase activity"/>
    <property type="evidence" value="ECO:0007669"/>
    <property type="project" value="InterPro"/>
</dbReference>
<accession>D7L3U5</accession>
<dbReference type="Gene3D" id="3.90.70.10">
    <property type="entry name" value="Cysteine proteinases"/>
    <property type="match status" value="1"/>
</dbReference>
<dbReference type="Pfam" id="PF00112">
    <property type="entry name" value="Peptidase_C1"/>
    <property type="match status" value="1"/>
</dbReference>
<sequence>ANAQGMRVQETLHLYENVNADFIRARLNRYPVALIVQVDVKFLKLGQEGVYHLPKKHPITKDTRLHCMLLIGYGVTKEGKTFFIGQNSYGKGWGCKGYAIIIIDKKCDIVCQKD</sequence>
<proteinExistence type="predicted"/>
<feature type="non-terminal residue" evidence="2">
    <location>
        <position position="1"/>
    </location>
</feature>
<organism evidence="3">
    <name type="scientific">Arabidopsis lyrata subsp. lyrata</name>
    <name type="common">Lyre-leaved rock-cress</name>
    <dbReference type="NCBI Taxonomy" id="81972"/>
    <lineage>
        <taxon>Eukaryota</taxon>
        <taxon>Viridiplantae</taxon>
        <taxon>Streptophyta</taxon>
        <taxon>Embryophyta</taxon>
        <taxon>Tracheophyta</taxon>
        <taxon>Spermatophyta</taxon>
        <taxon>Magnoliopsida</taxon>
        <taxon>eudicotyledons</taxon>
        <taxon>Gunneridae</taxon>
        <taxon>Pentapetalae</taxon>
        <taxon>rosids</taxon>
        <taxon>malvids</taxon>
        <taxon>Brassicales</taxon>
        <taxon>Brassicaceae</taxon>
        <taxon>Camelineae</taxon>
        <taxon>Arabidopsis</taxon>
    </lineage>
</organism>
<keyword evidence="3" id="KW-1185">Reference proteome</keyword>
<dbReference type="KEGG" id="aly:9318482"/>
<evidence type="ECO:0000313" key="2">
    <source>
        <dbReference type="EMBL" id="EFH58674.1"/>
    </source>
</evidence>
<dbReference type="HOGENOM" id="CLU_2127420_0_0_1"/>
<gene>
    <name evidence="2" type="ORF">ARALYDRAFT_671318</name>
</gene>
<dbReference type="GO" id="GO:0006508">
    <property type="term" value="P:proteolysis"/>
    <property type="evidence" value="ECO:0007669"/>
    <property type="project" value="InterPro"/>
</dbReference>
<feature type="domain" description="Peptidase C1A papain C-terminal" evidence="1">
    <location>
        <begin position="17"/>
        <end position="109"/>
    </location>
</feature>
<dbReference type="InterPro" id="IPR000668">
    <property type="entry name" value="Peptidase_C1A_C"/>
</dbReference>
<dbReference type="SUPFAM" id="SSF54001">
    <property type="entry name" value="Cysteine proteinases"/>
    <property type="match status" value="1"/>
</dbReference>
<dbReference type="InterPro" id="IPR038765">
    <property type="entry name" value="Papain-like_cys_pep_sf"/>
</dbReference>